<evidence type="ECO:0000313" key="4">
    <source>
        <dbReference type="Proteomes" id="UP000256514"/>
    </source>
</evidence>
<proteinExistence type="predicted"/>
<dbReference type="OrthoDB" id="9813147at2"/>
<dbReference type="Gene3D" id="3.30.230.10">
    <property type="match status" value="1"/>
</dbReference>
<dbReference type="Proteomes" id="UP000256514">
    <property type="component" value="Unassembled WGS sequence"/>
</dbReference>
<dbReference type="InterPro" id="IPR045006">
    <property type="entry name" value="CHLI-like"/>
</dbReference>
<dbReference type="SUPFAM" id="SSF52540">
    <property type="entry name" value="P-loop containing nucleoside triphosphate hydrolases"/>
    <property type="match status" value="1"/>
</dbReference>
<organism evidence="3 4">
    <name type="scientific">Helicobacter equorum</name>
    <dbReference type="NCBI Taxonomy" id="361872"/>
    <lineage>
        <taxon>Bacteria</taxon>
        <taxon>Pseudomonadati</taxon>
        <taxon>Campylobacterota</taxon>
        <taxon>Epsilonproteobacteria</taxon>
        <taxon>Campylobacterales</taxon>
        <taxon>Helicobacteraceae</taxon>
        <taxon>Helicobacter</taxon>
    </lineage>
</organism>
<comment type="caution">
    <text evidence="3">The sequence shown here is derived from an EMBL/GenBank/DDBJ whole genome shotgun (WGS) entry which is preliminary data.</text>
</comment>
<dbReference type="GO" id="GO:0005524">
    <property type="term" value="F:ATP binding"/>
    <property type="evidence" value="ECO:0007669"/>
    <property type="project" value="InterPro"/>
</dbReference>
<dbReference type="PANTHER" id="PTHR32039:SF7">
    <property type="entry name" value="COMPETENCE PROTEIN COMM"/>
    <property type="match status" value="1"/>
</dbReference>
<dbReference type="InterPro" id="IPR000523">
    <property type="entry name" value="Mg_chelatse_chII-like_cat_dom"/>
</dbReference>
<dbReference type="AlphaFoldDB" id="A0A3D8IRH9"/>
<dbReference type="InterPro" id="IPR014721">
    <property type="entry name" value="Ribsml_uS5_D2-typ_fold_subgr"/>
</dbReference>
<dbReference type="Pfam" id="PF01078">
    <property type="entry name" value="Mg_chelatase"/>
    <property type="match status" value="1"/>
</dbReference>
<evidence type="ECO:0000259" key="1">
    <source>
        <dbReference type="Pfam" id="PF01078"/>
    </source>
</evidence>
<dbReference type="InterPro" id="IPR004482">
    <property type="entry name" value="Mg_chelat-rel"/>
</dbReference>
<dbReference type="Pfam" id="PF13541">
    <property type="entry name" value="ChlI"/>
    <property type="match status" value="1"/>
</dbReference>
<dbReference type="PANTHER" id="PTHR32039">
    <property type="entry name" value="MAGNESIUM-CHELATASE SUBUNIT CHLI"/>
    <property type="match status" value="1"/>
</dbReference>
<dbReference type="NCBIfam" id="TIGR00368">
    <property type="entry name" value="YifB family Mg chelatase-like AAA ATPase"/>
    <property type="match status" value="1"/>
</dbReference>
<dbReference type="Pfam" id="PF13335">
    <property type="entry name" value="Mg_chelatase_C"/>
    <property type="match status" value="1"/>
</dbReference>
<dbReference type="InterPro" id="IPR027417">
    <property type="entry name" value="P-loop_NTPase"/>
</dbReference>
<evidence type="ECO:0000313" key="3">
    <source>
        <dbReference type="EMBL" id="RDU67897.1"/>
    </source>
</evidence>
<reference evidence="3 4" key="1">
    <citation type="submission" date="2018-04" db="EMBL/GenBank/DDBJ databases">
        <title>Novel Campyloabacter and Helicobacter Species and Strains.</title>
        <authorList>
            <person name="Mannion A.J."/>
            <person name="Shen Z."/>
            <person name="Fox J.G."/>
        </authorList>
    </citation>
    <scope>NUCLEOTIDE SEQUENCE [LARGE SCALE GENOMIC DNA]</scope>
    <source>
        <strain evidence="3 4">MIT 12-6600</strain>
    </source>
</reference>
<dbReference type="EMBL" id="NXLT01000002">
    <property type="protein sequence ID" value="RDU67897.1"/>
    <property type="molecule type" value="Genomic_DNA"/>
</dbReference>
<dbReference type="Gene3D" id="3.40.50.300">
    <property type="entry name" value="P-loop containing nucleotide triphosphate hydrolases"/>
    <property type="match status" value="1"/>
</dbReference>
<gene>
    <name evidence="3" type="ORF">CQA54_02935</name>
</gene>
<keyword evidence="4" id="KW-1185">Reference proteome</keyword>
<dbReference type="SUPFAM" id="SSF54211">
    <property type="entry name" value="Ribosomal protein S5 domain 2-like"/>
    <property type="match status" value="1"/>
</dbReference>
<feature type="domain" description="Mg chelatase-related protein C-terminal" evidence="2">
    <location>
        <begin position="420"/>
        <end position="511"/>
    </location>
</feature>
<feature type="domain" description="Magnesium chelatase ChlI-like catalytic" evidence="1">
    <location>
        <begin position="209"/>
        <end position="411"/>
    </location>
</feature>
<sequence length="513" mass="57597">MTNKIFCASLVGTQTKIIEIESAFTRGLPSFSITGLATSSIQESKQRVQSALAKTGFTLPPLKITINLSPSDIAKSGSYFDLPIALILHSMNLELREPWFAFGELGLDGTIKYTQSIFPLLFDLAVLSPNANVIVPECAQEILGVIPNLCLHFAKDLPQALEILDAQDSTWNMQDTKDTKPTNAPKNLDFMHLEIDGKRYYYMQDFALDFAQVRGQEMAKRAALISAVGLHNIIFEGSPGCGKSMIAQRMRHILPPMSLTEIMHTLKLQSLSAQECIYSPLRPFRNPHQSASKASILGSATQFEPKPGEVALAHHGILFFDELPHFKRDILESLREPLENHKLSISRVHSKLEYETLFLFIGAQNPCPCGNLLSSIKECRCQEKEIKSYKNRLSEPFLDRIDIFVQMTEESPTHTESSVDSKRMQEMVFEAFVFAKNRGQQGFNGKLSEREIEQFCVLDSESQALLQQASVRFGLSMRAQNKLKKVARSIADLAKSEMIMKPHILEALSYRHV</sequence>
<protein>
    <submittedName>
        <fullName evidence="3">Fis family transcriptional regulator</fullName>
    </submittedName>
</protein>
<accession>A0A3D8IRH9</accession>
<name>A0A3D8IRH9_9HELI</name>
<evidence type="ECO:0000259" key="2">
    <source>
        <dbReference type="Pfam" id="PF13335"/>
    </source>
</evidence>
<dbReference type="InterPro" id="IPR020568">
    <property type="entry name" value="Ribosomal_Su5_D2-typ_SF"/>
</dbReference>
<dbReference type="RefSeq" id="WP_115570708.1">
    <property type="nucleotide sequence ID" value="NZ_NXLT01000002.1"/>
</dbReference>
<dbReference type="InterPro" id="IPR025158">
    <property type="entry name" value="Mg_chelat-rel_C"/>
</dbReference>